<organism evidence="2 3">
    <name type="scientific">Folsomia candida</name>
    <name type="common">Springtail</name>
    <dbReference type="NCBI Taxonomy" id="158441"/>
    <lineage>
        <taxon>Eukaryota</taxon>
        <taxon>Metazoa</taxon>
        <taxon>Ecdysozoa</taxon>
        <taxon>Arthropoda</taxon>
        <taxon>Hexapoda</taxon>
        <taxon>Collembola</taxon>
        <taxon>Entomobryomorpha</taxon>
        <taxon>Isotomoidea</taxon>
        <taxon>Isotomidae</taxon>
        <taxon>Proisotominae</taxon>
        <taxon>Folsomia</taxon>
    </lineage>
</organism>
<evidence type="ECO:0000256" key="1">
    <source>
        <dbReference type="SAM" id="MobiDB-lite"/>
    </source>
</evidence>
<dbReference type="Proteomes" id="UP000198287">
    <property type="component" value="Unassembled WGS sequence"/>
</dbReference>
<evidence type="ECO:0000313" key="2">
    <source>
        <dbReference type="EMBL" id="OXA42805.1"/>
    </source>
</evidence>
<dbReference type="AlphaFoldDB" id="A0A226DB86"/>
<gene>
    <name evidence="2" type="ORF">Fcan01_22462</name>
</gene>
<keyword evidence="3" id="KW-1185">Reference proteome</keyword>
<proteinExistence type="predicted"/>
<accession>A0A226DB86</accession>
<dbReference type="EMBL" id="LNIX01000025">
    <property type="protein sequence ID" value="OXA42805.1"/>
    <property type="molecule type" value="Genomic_DNA"/>
</dbReference>
<feature type="region of interest" description="Disordered" evidence="1">
    <location>
        <begin position="197"/>
        <end position="229"/>
    </location>
</feature>
<name>A0A226DB86_FOLCA</name>
<protein>
    <submittedName>
        <fullName evidence="2">Uncharacterized protein</fullName>
    </submittedName>
</protein>
<reference evidence="2 3" key="1">
    <citation type="submission" date="2015-12" db="EMBL/GenBank/DDBJ databases">
        <title>The genome of Folsomia candida.</title>
        <authorList>
            <person name="Faddeeva A."/>
            <person name="Derks M.F."/>
            <person name="Anvar Y."/>
            <person name="Smit S."/>
            <person name="Van Straalen N."/>
            <person name="Roelofs D."/>
        </authorList>
    </citation>
    <scope>NUCLEOTIDE SEQUENCE [LARGE SCALE GENOMIC DNA]</scope>
    <source>
        <strain evidence="2 3">VU population</strain>
        <tissue evidence="2">Whole body</tissue>
    </source>
</reference>
<sequence>MSTVRPNFSSPPHLLIAALLSVQSNSSDVIHGGSELFSRHCTTSIGRRDDLHTLPSILLHQFRPELVQKSIPARVHTKRFVMDGTVGLAGLIISIPLCNKGCSTMFICSGGGGIRSNVCKFARLKNNLFSHNSHVSYCIIIVSYTFITPNGDSVIIIIVVVVQLPLLLRRRQKAAALCKSCKYGQLLRTRRLCNVPMGPASSGRQTQASGGRNEGRDGSGGGSDAGARGEMSRVKAGRVGWVQWIHPSLRRRVSELE</sequence>
<comment type="caution">
    <text evidence="2">The sequence shown here is derived from an EMBL/GenBank/DDBJ whole genome shotgun (WGS) entry which is preliminary data.</text>
</comment>
<evidence type="ECO:0000313" key="3">
    <source>
        <dbReference type="Proteomes" id="UP000198287"/>
    </source>
</evidence>